<evidence type="ECO:0000313" key="1">
    <source>
        <dbReference type="EMBL" id="CAA9890179.1"/>
    </source>
</evidence>
<gene>
    <name evidence="1" type="ORF">METHB2_20010</name>
</gene>
<protein>
    <submittedName>
        <fullName evidence="1">Uncharacterized protein</fullName>
    </submittedName>
</protein>
<keyword evidence="2" id="KW-1185">Reference proteome</keyword>
<accession>A0A8S0XRR1</accession>
<name>A0A8S0XRR1_9GAMM</name>
<sequence length="55" mass="6160">MVLRDKEAGSYVCYRTDSPDGWVILKITLKNEVKAVRPGALKVRVKDRVEGLSKA</sequence>
<dbReference type="AlphaFoldDB" id="A0A8S0XRR1"/>
<dbReference type="Proteomes" id="UP000494216">
    <property type="component" value="Unassembled WGS sequence"/>
</dbReference>
<organism evidence="1 2">
    <name type="scientific">Candidatus Methylobacter favarea</name>
    <dbReference type="NCBI Taxonomy" id="2707345"/>
    <lineage>
        <taxon>Bacteria</taxon>
        <taxon>Pseudomonadati</taxon>
        <taxon>Pseudomonadota</taxon>
        <taxon>Gammaproteobacteria</taxon>
        <taxon>Methylococcales</taxon>
        <taxon>Methylococcaceae</taxon>
        <taxon>Methylobacter</taxon>
    </lineage>
</organism>
<evidence type="ECO:0000313" key="2">
    <source>
        <dbReference type="Proteomes" id="UP000494216"/>
    </source>
</evidence>
<reference evidence="1 2" key="1">
    <citation type="submission" date="2020-02" db="EMBL/GenBank/DDBJ databases">
        <authorList>
            <person name="Hogendoorn C."/>
        </authorList>
    </citation>
    <scope>NUCLEOTIDE SEQUENCE [LARGE SCALE GENOMIC DNA]</scope>
    <source>
        <strain evidence="1">METHB21</strain>
    </source>
</reference>
<proteinExistence type="predicted"/>
<dbReference type="EMBL" id="CADCXN010000047">
    <property type="protein sequence ID" value="CAA9890179.1"/>
    <property type="molecule type" value="Genomic_DNA"/>
</dbReference>
<comment type="caution">
    <text evidence="1">The sequence shown here is derived from an EMBL/GenBank/DDBJ whole genome shotgun (WGS) entry which is preliminary data.</text>
</comment>